<dbReference type="EMBL" id="JANIIC010000027">
    <property type="protein sequence ID" value="MCQ8831758.1"/>
    <property type="molecule type" value="Genomic_DNA"/>
</dbReference>
<gene>
    <name evidence="2" type="ORF">NQU54_22480</name>
</gene>
<evidence type="ECO:0000313" key="2">
    <source>
        <dbReference type="EMBL" id="MCQ8831758.1"/>
    </source>
</evidence>
<organism evidence="2 3">
    <name type="scientific">Streptomyces malaysiensis subsp. samsunensis</name>
    <dbReference type="NCBI Taxonomy" id="459658"/>
    <lineage>
        <taxon>Bacteria</taxon>
        <taxon>Bacillati</taxon>
        <taxon>Actinomycetota</taxon>
        <taxon>Actinomycetes</taxon>
        <taxon>Kitasatosporales</taxon>
        <taxon>Streptomycetaceae</taxon>
        <taxon>Streptomyces</taxon>
        <taxon>Streptomyces violaceusniger group</taxon>
    </lineage>
</organism>
<feature type="region of interest" description="Disordered" evidence="1">
    <location>
        <begin position="28"/>
        <end position="57"/>
    </location>
</feature>
<dbReference type="AlphaFoldDB" id="A0A9X2LYE4"/>
<feature type="compositionally biased region" description="Low complexity" evidence="1">
    <location>
        <begin position="37"/>
        <end position="50"/>
    </location>
</feature>
<comment type="caution">
    <text evidence="2">The sequence shown here is derived from an EMBL/GenBank/DDBJ whole genome shotgun (WGS) entry which is preliminary data.</text>
</comment>
<reference evidence="2" key="1">
    <citation type="submission" date="2022-06" db="EMBL/GenBank/DDBJ databases">
        <title>WGS of actinobacteria.</title>
        <authorList>
            <person name="Thawai C."/>
        </authorList>
    </citation>
    <scope>NUCLEOTIDE SEQUENCE</scope>
    <source>
        <strain evidence="2">DSM 42010</strain>
    </source>
</reference>
<name>A0A9X2LYE4_STRMQ</name>
<dbReference type="Proteomes" id="UP001142400">
    <property type="component" value="Unassembled WGS sequence"/>
</dbReference>
<evidence type="ECO:0000313" key="3">
    <source>
        <dbReference type="Proteomes" id="UP001142400"/>
    </source>
</evidence>
<sequence length="57" mass="6234">MHRVRTTMQPHIDVEVNDAELLDLERQGLLVQRPSDSAPAAAPAKTPTSAKAKEADR</sequence>
<evidence type="ECO:0000256" key="1">
    <source>
        <dbReference type="SAM" id="MobiDB-lite"/>
    </source>
</evidence>
<accession>A0A9X2LYE4</accession>
<proteinExistence type="predicted"/>
<keyword evidence="3" id="KW-1185">Reference proteome</keyword>
<protein>
    <submittedName>
        <fullName evidence="2">Uncharacterized protein</fullName>
    </submittedName>
</protein>
<dbReference type="RefSeq" id="WP_257632639.1">
    <property type="nucleotide sequence ID" value="NZ_JANIIC010000027.1"/>
</dbReference>